<dbReference type="InterPro" id="IPR008331">
    <property type="entry name" value="Ferritin_DPS_dom"/>
</dbReference>
<dbReference type="InterPro" id="IPR009078">
    <property type="entry name" value="Ferritin-like_SF"/>
</dbReference>
<evidence type="ECO:0000313" key="6">
    <source>
        <dbReference type="Proteomes" id="UP000249818"/>
    </source>
</evidence>
<protein>
    <submittedName>
        <fullName evidence="5">Ferritin Dps family protein</fullName>
    </submittedName>
</protein>
<feature type="binding site" evidence="3">
    <location>
        <position position="148"/>
    </location>
    <ligand>
        <name>Fe cation</name>
        <dbReference type="ChEBI" id="CHEBI:24875"/>
    </ligand>
</feature>
<evidence type="ECO:0000313" key="5">
    <source>
        <dbReference type="EMBL" id="SQD93246.1"/>
    </source>
</evidence>
<dbReference type="RefSeq" id="WP_122031637.1">
    <property type="nucleotide sequence ID" value="NZ_LS483254.1"/>
</dbReference>
<reference evidence="6" key="1">
    <citation type="submission" date="2018-05" db="EMBL/GenBank/DDBJ databases">
        <authorList>
            <person name="Hao L."/>
        </authorList>
    </citation>
    <scope>NUCLEOTIDE SEQUENCE [LARGE SCALE GENOMIC DNA]</scope>
</reference>
<dbReference type="AlphaFoldDB" id="A0A2X3L0Q3"/>
<keyword evidence="3" id="KW-0479">Metal-binding</keyword>
<dbReference type="GO" id="GO:0004322">
    <property type="term" value="F:ferroxidase activity"/>
    <property type="evidence" value="ECO:0007669"/>
    <property type="project" value="TreeGrafter"/>
</dbReference>
<dbReference type="OrthoDB" id="9800505at2"/>
<dbReference type="InterPro" id="IPR009040">
    <property type="entry name" value="Ferritin-like_diiron"/>
</dbReference>
<keyword evidence="6" id="KW-1185">Reference proteome</keyword>
<dbReference type="EMBL" id="LS483254">
    <property type="protein sequence ID" value="SQD93246.1"/>
    <property type="molecule type" value="Genomic_DNA"/>
</dbReference>
<proteinExistence type="predicted"/>
<keyword evidence="2 3" id="KW-0408">Iron</keyword>
<dbReference type="GO" id="GO:0006879">
    <property type="term" value="P:intracellular iron ion homeostasis"/>
    <property type="evidence" value="ECO:0007669"/>
    <property type="project" value="UniProtKB-KW"/>
</dbReference>
<feature type="domain" description="Ferritin-like diiron" evidence="4">
    <location>
        <begin position="10"/>
        <end position="156"/>
    </location>
</feature>
<dbReference type="InterPro" id="IPR012347">
    <property type="entry name" value="Ferritin-like"/>
</dbReference>
<dbReference type="PANTHER" id="PTHR30295">
    <property type="entry name" value="BACTERIOFERRITIN"/>
    <property type="match status" value="1"/>
</dbReference>
<keyword evidence="1" id="KW-0409">Iron storage</keyword>
<sequence length="156" mass="17772">MGKKAQEIVGMKVEELVEQLNRAYADEWLAFYQYWVAAQIASGRGSQPVVEELTRIADEELEHAEELAQRIVQLGGKPLPHPKLWLEKTNCGYSEPPDSRDLEKLLRTSIDAERCAASVYQKLATLTHSKDHITYQLVCHILAEELNHEDAFENLL</sequence>
<name>A0A2X3L0Q3_9BACT</name>
<dbReference type="Gene3D" id="1.20.1260.10">
    <property type="match status" value="1"/>
</dbReference>
<dbReference type="PROSITE" id="PS50905">
    <property type="entry name" value="FERRITIN_LIKE"/>
    <property type="match status" value="1"/>
</dbReference>
<evidence type="ECO:0000256" key="2">
    <source>
        <dbReference type="ARBA" id="ARBA00023004"/>
    </source>
</evidence>
<accession>A0A2X3L0Q3</accession>
<dbReference type="Proteomes" id="UP000249818">
    <property type="component" value="Chromosome BARAN1"/>
</dbReference>
<feature type="binding site" evidence="3">
    <location>
        <position position="113"/>
    </location>
    <ligand>
        <name>Fe cation</name>
        <dbReference type="ChEBI" id="CHEBI:24875"/>
    </ligand>
</feature>
<dbReference type="PIRSF" id="PIRSF018063">
    <property type="entry name" value="Ferrtn_UCP018063"/>
    <property type="match status" value="1"/>
</dbReference>
<dbReference type="GO" id="GO:0008199">
    <property type="term" value="F:ferric iron binding"/>
    <property type="evidence" value="ECO:0007669"/>
    <property type="project" value="InterPro"/>
</dbReference>
<dbReference type="InterPro" id="IPR014490">
    <property type="entry name" value="Dps-like"/>
</dbReference>
<dbReference type="SUPFAM" id="SSF47240">
    <property type="entry name" value="Ferritin-like"/>
    <property type="match status" value="1"/>
</dbReference>
<feature type="binding site" evidence="3">
    <location>
        <position position="145"/>
    </location>
    <ligand>
        <name>Fe cation</name>
        <dbReference type="ChEBI" id="CHEBI:24875"/>
    </ligand>
</feature>
<dbReference type="Pfam" id="PF00210">
    <property type="entry name" value="Ferritin"/>
    <property type="match status" value="1"/>
</dbReference>
<feature type="binding site" evidence="3">
    <location>
        <position position="63"/>
    </location>
    <ligand>
        <name>Fe cation</name>
        <dbReference type="ChEBI" id="CHEBI:24875"/>
    </ligand>
</feature>
<evidence type="ECO:0000256" key="3">
    <source>
        <dbReference type="PIRSR" id="PIRSR018063-50"/>
    </source>
</evidence>
<dbReference type="KEGG" id="bana:BARAN1_1224"/>
<evidence type="ECO:0000259" key="4">
    <source>
        <dbReference type="PROSITE" id="PS50905"/>
    </source>
</evidence>
<dbReference type="GO" id="GO:0005829">
    <property type="term" value="C:cytosol"/>
    <property type="evidence" value="ECO:0007669"/>
    <property type="project" value="TreeGrafter"/>
</dbReference>
<dbReference type="PANTHER" id="PTHR30295:SF1">
    <property type="entry name" value="DNA PROTECTION DURING STARVATION PROTEIN"/>
    <property type="match status" value="1"/>
</dbReference>
<feature type="binding site" evidence="3">
    <location>
        <position position="27"/>
    </location>
    <ligand>
        <name>Fe cation</name>
        <dbReference type="ChEBI" id="CHEBI:24875"/>
    </ligand>
</feature>
<dbReference type="GO" id="GO:0020037">
    <property type="term" value="F:heme binding"/>
    <property type="evidence" value="ECO:0007669"/>
    <property type="project" value="TreeGrafter"/>
</dbReference>
<evidence type="ECO:0000256" key="1">
    <source>
        <dbReference type="ARBA" id="ARBA00022434"/>
    </source>
</evidence>
<gene>
    <name evidence="5" type="ORF">BARAN1_1224</name>
</gene>
<organism evidence="5 6">
    <name type="scientific">Candidatus Bipolaricaulis anaerobius</name>
    <dbReference type="NCBI Taxonomy" id="2026885"/>
    <lineage>
        <taxon>Bacteria</taxon>
        <taxon>Candidatus Bipolaricaulota</taxon>
        <taxon>Candidatus Bipolaricaulia</taxon>
        <taxon>Candidatus Bipolaricaulales</taxon>
        <taxon>Candidatus Bipolaricaulaceae</taxon>
        <taxon>Candidatus Bipolaricaulis</taxon>
    </lineage>
</organism>